<evidence type="ECO:0000256" key="4">
    <source>
        <dbReference type="ARBA" id="ARBA00035174"/>
    </source>
</evidence>
<keyword evidence="2 5" id="KW-0689">Ribosomal protein</keyword>
<comment type="caution">
    <text evidence="6">The sequence shown here is derived from an EMBL/GenBank/DDBJ whole genome shotgun (WGS) entry which is preliminary data.</text>
</comment>
<dbReference type="GO" id="GO:1990904">
    <property type="term" value="C:ribonucleoprotein complex"/>
    <property type="evidence" value="ECO:0007669"/>
    <property type="project" value="UniProtKB-KW"/>
</dbReference>
<protein>
    <recommendedName>
        <fullName evidence="4 5">Large ribosomal subunit protein bL28</fullName>
    </recommendedName>
</protein>
<gene>
    <name evidence="5 6" type="primary">rpmB</name>
    <name evidence="6" type="ORF">DEO23_12945</name>
</gene>
<dbReference type="InterPro" id="IPR026569">
    <property type="entry name" value="Ribosomal_bL28"/>
</dbReference>
<dbReference type="GO" id="GO:0005840">
    <property type="term" value="C:ribosome"/>
    <property type="evidence" value="ECO:0007669"/>
    <property type="project" value="UniProtKB-KW"/>
</dbReference>
<dbReference type="OrthoDB" id="9805609at2"/>
<dbReference type="InterPro" id="IPR050096">
    <property type="entry name" value="Bacterial_rp_bL28"/>
</dbReference>
<dbReference type="PANTHER" id="PTHR39080">
    <property type="entry name" value="50S RIBOSOMAL PROTEIN L28"/>
    <property type="match status" value="1"/>
</dbReference>
<dbReference type="InterPro" id="IPR034704">
    <property type="entry name" value="Ribosomal_bL28/bL31-like_sf"/>
</dbReference>
<dbReference type="SUPFAM" id="SSF143800">
    <property type="entry name" value="L28p-like"/>
    <property type="match status" value="1"/>
</dbReference>
<dbReference type="PANTHER" id="PTHR39080:SF1">
    <property type="entry name" value="LARGE RIBOSOMAL SUBUNIT PROTEIN BL28A"/>
    <property type="match status" value="1"/>
</dbReference>
<organism evidence="6 7">
    <name type="scientific">Brachybacterium endophyticum</name>
    <dbReference type="NCBI Taxonomy" id="2182385"/>
    <lineage>
        <taxon>Bacteria</taxon>
        <taxon>Bacillati</taxon>
        <taxon>Actinomycetota</taxon>
        <taxon>Actinomycetes</taxon>
        <taxon>Micrococcales</taxon>
        <taxon>Dermabacteraceae</taxon>
        <taxon>Brachybacterium</taxon>
    </lineage>
</organism>
<dbReference type="FunFam" id="2.30.170.40:FF:000002">
    <property type="entry name" value="50S ribosomal protein L28"/>
    <property type="match status" value="1"/>
</dbReference>
<dbReference type="InterPro" id="IPR001383">
    <property type="entry name" value="Ribosomal_bL28_bact-type"/>
</dbReference>
<evidence type="ECO:0000313" key="6">
    <source>
        <dbReference type="EMBL" id="PWH05475.1"/>
    </source>
</evidence>
<dbReference type="AlphaFoldDB" id="A0A2U2RI82"/>
<comment type="similarity">
    <text evidence="1 5">Belongs to the bacterial ribosomal protein bL28 family.</text>
</comment>
<dbReference type="Pfam" id="PF00830">
    <property type="entry name" value="Ribosomal_L28"/>
    <property type="match status" value="1"/>
</dbReference>
<accession>A0A2U2RI82</accession>
<dbReference type="EMBL" id="QFKX01000005">
    <property type="protein sequence ID" value="PWH05475.1"/>
    <property type="molecule type" value="Genomic_DNA"/>
</dbReference>
<dbReference type="InterPro" id="IPR037147">
    <property type="entry name" value="Ribosomal_bL28_sf"/>
</dbReference>
<dbReference type="GO" id="GO:0006412">
    <property type="term" value="P:translation"/>
    <property type="evidence" value="ECO:0007669"/>
    <property type="project" value="UniProtKB-UniRule"/>
</dbReference>
<dbReference type="NCBIfam" id="TIGR00009">
    <property type="entry name" value="L28"/>
    <property type="match status" value="1"/>
</dbReference>
<evidence type="ECO:0000256" key="5">
    <source>
        <dbReference type="HAMAP-Rule" id="MF_00373"/>
    </source>
</evidence>
<proteinExistence type="inferred from homology"/>
<sequence>MAASTCDICAKSPSFGKSVSHSHRRTSRRWNPNIQTVRTVINGTPTRMNVCTSCLKAGKVQKVGA</sequence>
<evidence type="ECO:0000256" key="1">
    <source>
        <dbReference type="ARBA" id="ARBA00008760"/>
    </source>
</evidence>
<reference evidence="6 7" key="1">
    <citation type="submission" date="2018-05" db="EMBL/GenBank/DDBJ databases">
        <title>Brachybacterium sp. M1HQ-2T, whole genome shotgun sequence.</title>
        <authorList>
            <person name="Tuo L."/>
        </authorList>
    </citation>
    <scope>NUCLEOTIDE SEQUENCE [LARGE SCALE GENOMIC DNA]</scope>
    <source>
        <strain evidence="6 7">M1HQ-2</strain>
    </source>
</reference>
<dbReference type="Gene3D" id="2.30.170.40">
    <property type="entry name" value="Ribosomal protein L28/L24"/>
    <property type="match status" value="1"/>
</dbReference>
<keyword evidence="3 5" id="KW-0687">Ribonucleoprotein</keyword>
<evidence type="ECO:0000313" key="7">
    <source>
        <dbReference type="Proteomes" id="UP000245590"/>
    </source>
</evidence>
<dbReference type="Proteomes" id="UP000245590">
    <property type="component" value="Unassembled WGS sequence"/>
</dbReference>
<dbReference type="GO" id="GO:0003735">
    <property type="term" value="F:structural constituent of ribosome"/>
    <property type="evidence" value="ECO:0007669"/>
    <property type="project" value="InterPro"/>
</dbReference>
<dbReference type="HAMAP" id="MF_00373">
    <property type="entry name" value="Ribosomal_bL28"/>
    <property type="match status" value="1"/>
</dbReference>
<name>A0A2U2RI82_9MICO</name>
<evidence type="ECO:0000256" key="3">
    <source>
        <dbReference type="ARBA" id="ARBA00023274"/>
    </source>
</evidence>
<evidence type="ECO:0000256" key="2">
    <source>
        <dbReference type="ARBA" id="ARBA00022980"/>
    </source>
</evidence>
<dbReference type="RefSeq" id="WP_109276439.1">
    <property type="nucleotide sequence ID" value="NZ_QFKX01000005.1"/>
</dbReference>
<keyword evidence="7" id="KW-1185">Reference proteome</keyword>